<gene>
    <name evidence="1" type="ORF">EYR41_010486</name>
</gene>
<comment type="caution">
    <text evidence="1">The sequence shown here is derived from an EMBL/GenBank/DDBJ whole genome shotgun (WGS) entry which is preliminary data.</text>
</comment>
<evidence type="ECO:0000313" key="1">
    <source>
        <dbReference type="EMBL" id="TGJ64429.1"/>
    </source>
</evidence>
<reference evidence="1 2" key="1">
    <citation type="submission" date="2019-03" db="EMBL/GenBank/DDBJ databases">
        <title>Nematode-trapping fungi genome.</title>
        <authorList>
            <person name="Vidal-Diez De Ulzurrun G."/>
        </authorList>
    </citation>
    <scope>NUCLEOTIDE SEQUENCE [LARGE SCALE GENOMIC DNA]</scope>
    <source>
        <strain evidence="1 2">TWF154</strain>
    </source>
</reference>
<sequence length="80" mass="9179">MKLREKMERMTIDEFNLICDAHPHHDNNTNWSNSCSMHTVRRVKLLDLSTALMMKKSPPKNRPIGAPEFPVRNVSSCLSA</sequence>
<dbReference type="OrthoDB" id="10270529at2759"/>
<protein>
    <submittedName>
        <fullName evidence="1">Uncharacterized protein</fullName>
    </submittedName>
</protein>
<evidence type="ECO:0000313" key="2">
    <source>
        <dbReference type="Proteomes" id="UP000297595"/>
    </source>
</evidence>
<accession>A0A7C8TX05</accession>
<name>A0A7C8TX05_ORBOL</name>
<dbReference type="EMBL" id="SOZJ01000007">
    <property type="protein sequence ID" value="TGJ64429.1"/>
    <property type="molecule type" value="Genomic_DNA"/>
</dbReference>
<organism evidence="1 2">
    <name type="scientific">Orbilia oligospora</name>
    <name type="common">Nematode-trapping fungus</name>
    <name type="synonym">Arthrobotrys oligospora</name>
    <dbReference type="NCBI Taxonomy" id="2813651"/>
    <lineage>
        <taxon>Eukaryota</taxon>
        <taxon>Fungi</taxon>
        <taxon>Dikarya</taxon>
        <taxon>Ascomycota</taxon>
        <taxon>Pezizomycotina</taxon>
        <taxon>Orbiliomycetes</taxon>
        <taxon>Orbiliales</taxon>
        <taxon>Orbiliaceae</taxon>
        <taxon>Orbilia</taxon>
    </lineage>
</organism>
<dbReference type="Proteomes" id="UP000297595">
    <property type="component" value="Unassembled WGS sequence"/>
</dbReference>
<dbReference type="AlphaFoldDB" id="A0A7C8TX05"/>
<proteinExistence type="predicted"/>